<evidence type="ECO:0000256" key="4">
    <source>
        <dbReference type="ARBA" id="ARBA00022807"/>
    </source>
</evidence>
<keyword evidence="5" id="KW-1133">Transmembrane helix</keyword>
<gene>
    <name evidence="7" type="ORF">NSA58_03650</name>
</gene>
<dbReference type="SUPFAM" id="SSF54001">
    <property type="entry name" value="Cysteine proteinases"/>
    <property type="match status" value="1"/>
</dbReference>
<dbReference type="Gene3D" id="3.90.1720.10">
    <property type="entry name" value="endopeptidase domain like (from Nostoc punctiforme)"/>
    <property type="match status" value="1"/>
</dbReference>
<sequence length="392" mass="44639">MQYARDNQEKRILKRIIKMLGVFSSTSLFFIILVSSIMLFFFGSKVTDDSMRINGSLSGVPQELIPYFNEASELIGLPNWVLAGVAKNESNFDVNCSYGGAYGIMQMQKVDLTNGEDLWAYYMNQGLGKVYKDLGYDFSSTEEMWNIFLNDPRVQIIAGAYELRNYTNYVLWRQKKVDKLNYLSKENLKLIGWSSDENDSDFRDTLRRVFACYNGGPGYGMSVDLDNAKFDYPNKVYKSSIEYRGNGLDFADGVYKGDNETIEKAIAVGSDLVGKTTYVFGGGRTPYDIAHRRFDCSSFIHWMFSEAGVNLGDYRYCVTDSLARQGKKVDPSEIKRGDILFFNTYKYNGHVGIYLGNGDFLHCGTSKGVWINSLNESYWKKVFNGNVRRIVE</sequence>
<organism evidence="7 8">
    <name type="scientific">Terrisporobacter muris</name>
    <dbReference type="NCBI Taxonomy" id="2963284"/>
    <lineage>
        <taxon>Bacteria</taxon>
        <taxon>Bacillati</taxon>
        <taxon>Bacillota</taxon>
        <taxon>Clostridia</taxon>
        <taxon>Peptostreptococcales</taxon>
        <taxon>Peptostreptococcaceae</taxon>
        <taxon>Terrisporobacter</taxon>
    </lineage>
</organism>
<reference evidence="7" key="1">
    <citation type="submission" date="2022-07" db="EMBL/GenBank/DDBJ databases">
        <title>Enhanced cultured diversity of the mouse gut microbiota enables custom-made synthetic communities.</title>
        <authorList>
            <person name="Afrizal A."/>
        </authorList>
    </citation>
    <scope>NUCLEOTIDE SEQUENCE</scope>
    <source>
        <strain evidence="7">DSM 29186</strain>
    </source>
</reference>
<protein>
    <submittedName>
        <fullName evidence="7">NlpC/P60 family protein</fullName>
    </submittedName>
</protein>
<feature type="domain" description="NlpC/P60" evidence="6">
    <location>
        <begin position="259"/>
        <end position="390"/>
    </location>
</feature>
<evidence type="ECO:0000256" key="2">
    <source>
        <dbReference type="ARBA" id="ARBA00022670"/>
    </source>
</evidence>
<dbReference type="InterPro" id="IPR038765">
    <property type="entry name" value="Papain-like_cys_pep_sf"/>
</dbReference>
<keyword evidence="2" id="KW-0645">Protease</keyword>
<evidence type="ECO:0000256" key="1">
    <source>
        <dbReference type="ARBA" id="ARBA00007074"/>
    </source>
</evidence>
<keyword evidence="5" id="KW-0812">Transmembrane</keyword>
<accession>A0A9X2M9K6</accession>
<evidence type="ECO:0000259" key="6">
    <source>
        <dbReference type="PROSITE" id="PS51935"/>
    </source>
</evidence>
<dbReference type="InterPro" id="IPR023346">
    <property type="entry name" value="Lysozyme-like_dom_sf"/>
</dbReference>
<keyword evidence="3" id="KW-0378">Hydrolase</keyword>
<dbReference type="PANTHER" id="PTHR47053:SF1">
    <property type="entry name" value="MUREIN DD-ENDOPEPTIDASE MEPH-RELATED"/>
    <property type="match status" value="1"/>
</dbReference>
<dbReference type="Gene3D" id="1.10.530.10">
    <property type="match status" value="1"/>
</dbReference>
<keyword evidence="5" id="KW-0472">Membrane</keyword>
<dbReference type="PROSITE" id="PS51935">
    <property type="entry name" value="NLPC_P60"/>
    <property type="match status" value="1"/>
</dbReference>
<evidence type="ECO:0000256" key="3">
    <source>
        <dbReference type="ARBA" id="ARBA00022801"/>
    </source>
</evidence>
<dbReference type="Pfam" id="PF00877">
    <property type="entry name" value="NLPC_P60"/>
    <property type="match status" value="1"/>
</dbReference>
<evidence type="ECO:0000313" key="7">
    <source>
        <dbReference type="EMBL" id="MCR1821875.1"/>
    </source>
</evidence>
<dbReference type="AlphaFoldDB" id="A0A9X2M9K6"/>
<dbReference type="InterPro" id="IPR051202">
    <property type="entry name" value="Peptidase_C40"/>
</dbReference>
<feature type="transmembrane region" description="Helical" evidence="5">
    <location>
        <begin position="20"/>
        <end position="42"/>
    </location>
</feature>
<comment type="similarity">
    <text evidence="1">Belongs to the peptidase C40 family.</text>
</comment>
<dbReference type="GO" id="GO:0006508">
    <property type="term" value="P:proteolysis"/>
    <property type="evidence" value="ECO:0007669"/>
    <property type="project" value="UniProtKB-KW"/>
</dbReference>
<comment type="caution">
    <text evidence="7">The sequence shown here is derived from an EMBL/GenBank/DDBJ whole genome shotgun (WGS) entry which is preliminary data.</text>
</comment>
<proteinExistence type="inferred from homology"/>
<keyword evidence="8" id="KW-1185">Reference proteome</keyword>
<dbReference type="EMBL" id="JANKBY010000024">
    <property type="protein sequence ID" value="MCR1821875.1"/>
    <property type="molecule type" value="Genomic_DNA"/>
</dbReference>
<evidence type="ECO:0000313" key="8">
    <source>
        <dbReference type="Proteomes" id="UP001140817"/>
    </source>
</evidence>
<name>A0A9X2M9K6_9FIRM</name>
<dbReference type="SUPFAM" id="SSF53955">
    <property type="entry name" value="Lysozyme-like"/>
    <property type="match status" value="1"/>
</dbReference>
<dbReference type="Proteomes" id="UP001140817">
    <property type="component" value="Unassembled WGS sequence"/>
</dbReference>
<evidence type="ECO:0000256" key="5">
    <source>
        <dbReference type="SAM" id="Phobius"/>
    </source>
</evidence>
<dbReference type="InterPro" id="IPR000064">
    <property type="entry name" value="NLP_P60_dom"/>
</dbReference>
<dbReference type="GO" id="GO:0008234">
    <property type="term" value="F:cysteine-type peptidase activity"/>
    <property type="evidence" value="ECO:0007669"/>
    <property type="project" value="UniProtKB-KW"/>
</dbReference>
<dbReference type="PANTHER" id="PTHR47053">
    <property type="entry name" value="MUREIN DD-ENDOPEPTIDASE MEPH-RELATED"/>
    <property type="match status" value="1"/>
</dbReference>
<keyword evidence="4" id="KW-0788">Thiol protease</keyword>
<dbReference type="RefSeq" id="WP_257560095.1">
    <property type="nucleotide sequence ID" value="NZ_JANKBY010000024.1"/>
</dbReference>